<keyword evidence="3" id="KW-0813">Transport</keyword>
<feature type="domain" description="ABC transporter" evidence="8">
    <location>
        <begin position="5"/>
        <end position="249"/>
    </location>
</feature>
<reference evidence="9" key="1">
    <citation type="submission" date="2016-10" db="EMBL/GenBank/DDBJ databases">
        <authorList>
            <person name="de Groot N.N."/>
        </authorList>
    </citation>
    <scope>NUCLEOTIDE SEQUENCE [LARGE SCALE GENOMIC DNA]</scope>
    <source>
        <strain evidence="9">ATCC 20501</strain>
    </source>
</reference>
<organism evidence="9 12">
    <name type="scientific">Saccharopolyspora kobensis</name>
    <dbReference type="NCBI Taxonomy" id="146035"/>
    <lineage>
        <taxon>Bacteria</taxon>
        <taxon>Bacillati</taxon>
        <taxon>Actinomycetota</taxon>
        <taxon>Actinomycetes</taxon>
        <taxon>Pseudonocardiales</taxon>
        <taxon>Pseudonocardiaceae</taxon>
        <taxon>Saccharopolyspora</taxon>
    </lineage>
</organism>
<dbReference type="RefSeq" id="WP_218161768.1">
    <property type="nucleotide sequence ID" value="NZ_FNVB01000003.1"/>
</dbReference>
<dbReference type="InterPro" id="IPR003593">
    <property type="entry name" value="AAA+_ATPase"/>
</dbReference>
<dbReference type="InterPro" id="IPR017871">
    <property type="entry name" value="ABC_transporter-like_CS"/>
</dbReference>
<dbReference type="PROSITE" id="PS50893">
    <property type="entry name" value="ABC_TRANSPORTER_2"/>
    <property type="match status" value="2"/>
</dbReference>
<proteinExistence type="inferred from homology"/>
<dbReference type="PANTHER" id="PTHR43297">
    <property type="entry name" value="OLIGOPEPTIDE TRANSPORT ATP-BINDING PROTEIN APPD"/>
    <property type="match status" value="1"/>
</dbReference>
<dbReference type="SUPFAM" id="SSF52540">
    <property type="entry name" value="P-loop containing nucleoside triphosphate hydrolases"/>
    <property type="match status" value="2"/>
</dbReference>
<evidence type="ECO:0000313" key="10">
    <source>
        <dbReference type="EMBL" id="SFF21672.1"/>
    </source>
</evidence>
<keyword evidence="4" id="KW-1003">Cell membrane</keyword>
<evidence type="ECO:0000313" key="12">
    <source>
        <dbReference type="Proteomes" id="UP000236729"/>
    </source>
</evidence>
<dbReference type="GO" id="GO:0005886">
    <property type="term" value="C:plasma membrane"/>
    <property type="evidence" value="ECO:0007669"/>
    <property type="project" value="UniProtKB-SubCell"/>
</dbReference>
<evidence type="ECO:0000256" key="6">
    <source>
        <dbReference type="ARBA" id="ARBA00022840"/>
    </source>
</evidence>
<dbReference type="SMR" id="A0A1H5ZM60"/>
<dbReference type="AlphaFoldDB" id="A0A1H5ZM60"/>
<evidence type="ECO:0000313" key="9">
    <source>
        <dbReference type="EMBL" id="SEG37608.1"/>
    </source>
</evidence>
<dbReference type="Pfam" id="PF00005">
    <property type="entry name" value="ABC_tran"/>
    <property type="match status" value="2"/>
</dbReference>
<dbReference type="GO" id="GO:0016887">
    <property type="term" value="F:ATP hydrolysis activity"/>
    <property type="evidence" value="ECO:0007669"/>
    <property type="project" value="InterPro"/>
</dbReference>
<comment type="subcellular location">
    <subcellularLocation>
        <location evidence="1">Cell membrane</location>
        <topology evidence="1">Peripheral membrane protein</topology>
    </subcellularLocation>
</comment>
<accession>A0A1H5ZM60</accession>
<evidence type="ECO:0000256" key="5">
    <source>
        <dbReference type="ARBA" id="ARBA00022741"/>
    </source>
</evidence>
<accession>A0A1I2GW53</accession>
<keyword evidence="5" id="KW-0547">Nucleotide-binding</keyword>
<dbReference type="Gene3D" id="3.40.50.300">
    <property type="entry name" value="P-loop containing nucleotide triphosphate hydrolases"/>
    <property type="match status" value="2"/>
</dbReference>
<dbReference type="InterPro" id="IPR013563">
    <property type="entry name" value="Oligopep_ABC_C"/>
</dbReference>
<evidence type="ECO:0000256" key="2">
    <source>
        <dbReference type="ARBA" id="ARBA00005417"/>
    </source>
</evidence>
<keyword evidence="6 9" id="KW-0067">ATP-binding</keyword>
<dbReference type="EMBL" id="FNVB01000003">
    <property type="protein sequence ID" value="SEG37608.1"/>
    <property type="molecule type" value="Genomic_DNA"/>
</dbReference>
<dbReference type="Proteomes" id="UP000236729">
    <property type="component" value="Unassembled WGS sequence"/>
</dbReference>
<sequence>MTTVVSIRDLTVTAGDRAIVSGVSFDLAEGGITALVGESGSGKTTTALSLLGEKPPGAEVSGRIEIAGQAVDPARPPATGAVGYIPQHPSAALNPVRRIGSVLREIARLHVRASSRRERRELVRQRVVEALRQAQVPDGERFLHRYPHQLSGGQQQRVVLAHQLIGRPRVLVADEPTTGQDAVIRAQLVEEFRSVAARGIAILLLTHDLDLVRALAGQVLVMNRGEVVETGPCEEVLGAPRHPCTRRLVAAQPDPAAAGRKAPESGDAVVSVRGLVAGHRRVDTVHEVSLEIHRGETLAVVGRSGSGKSTLARCLTGLHPHRGGEILLGDAPLPPLLRQRTPEQLARVQYVFQDARASFNEFAPVLDQVARTAERLRGTGRTEARRRAREELAGLGITEASASRRPAELSGGELQRAALVRAAFARPEVLICDEITSGLDTTTQADLLDVLEAFQDDTGCALVVITHDLAVVDGRSDRVVIVDGGRIVERGRTADVLADPAHPATKNLVAAAGRFTARTRARPH</sequence>
<dbReference type="PANTHER" id="PTHR43297:SF2">
    <property type="entry name" value="DIPEPTIDE TRANSPORT ATP-BINDING PROTEIN DPPD"/>
    <property type="match status" value="1"/>
</dbReference>
<gene>
    <name evidence="9" type="ORF">SAMN02982929_01897</name>
    <name evidence="10" type="ORF">SAMN05216506_12254</name>
</gene>
<reference evidence="11 12" key="2">
    <citation type="submission" date="2016-10" db="EMBL/GenBank/DDBJ databases">
        <authorList>
            <person name="Varghese N."/>
            <person name="Submissions S."/>
        </authorList>
    </citation>
    <scope>NUCLEOTIDE SEQUENCE [LARGE SCALE GENOMIC DNA]</scope>
    <source>
        <strain evidence="12">ATCC 20501</strain>
        <strain evidence="10 11">CGMCC 4.3529</strain>
    </source>
</reference>
<evidence type="ECO:0000256" key="3">
    <source>
        <dbReference type="ARBA" id="ARBA00022448"/>
    </source>
</evidence>
<dbReference type="InterPro" id="IPR003439">
    <property type="entry name" value="ABC_transporter-like_ATP-bd"/>
</dbReference>
<evidence type="ECO:0000256" key="1">
    <source>
        <dbReference type="ARBA" id="ARBA00004202"/>
    </source>
</evidence>
<comment type="similarity">
    <text evidence="2">Belongs to the ABC transporter superfamily.</text>
</comment>
<dbReference type="InterPro" id="IPR027417">
    <property type="entry name" value="P-loop_NTPase"/>
</dbReference>
<dbReference type="Pfam" id="PF08352">
    <property type="entry name" value="oligo_HPY"/>
    <property type="match status" value="1"/>
</dbReference>
<dbReference type="CDD" id="cd03257">
    <property type="entry name" value="ABC_NikE_OppD_transporters"/>
    <property type="match status" value="1"/>
</dbReference>
<evidence type="ECO:0000256" key="4">
    <source>
        <dbReference type="ARBA" id="ARBA00022475"/>
    </source>
</evidence>
<keyword evidence="11" id="KW-1185">Reference proteome</keyword>
<evidence type="ECO:0000313" key="11">
    <source>
        <dbReference type="Proteomes" id="UP000199690"/>
    </source>
</evidence>
<dbReference type="SMART" id="SM00382">
    <property type="entry name" value="AAA"/>
    <property type="match status" value="2"/>
</dbReference>
<dbReference type="GO" id="GO:0015833">
    <property type="term" value="P:peptide transport"/>
    <property type="evidence" value="ECO:0007669"/>
    <property type="project" value="InterPro"/>
</dbReference>
<name>A0A1H5ZM60_9PSEU</name>
<dbReference type="GO" id="GO:0005524">
    <property type="term" value="F:ATP binding"/>
    <property type="evidence" value="ECO:0007669"/>
    <property type="project" value="UniProtKB-KW"/>
</dbReference>
<evidence type="ECO:0000256" key="7">
    <source>
        <dbReference type="ARBA" id="ARBA00023136"/>
    </source>
</evidence>
<dbReference type="Proteomes" id="UP000199690">
    <property type="component" value="Unassembled WGS sequence"/>
</dbReference>
<keyword evidence="7" id="KW-0472">Membrane</keyword>
<protein>
    <submittedName>
        <fullName evidence="9">Peptide/nickel transport system ATP-binding protein</fullName>
    </submittedName>
</protein>
<evidence type="ECO:0000259" key="8">
    <source>
        <dbReference type="PROSITE" id="PS50893"/>
    </source>
</evidence>
<feature type="domain" description="ABC transporter" evidence="8">
    <location>
        <begin position="270"/>
        <end position="509"/>
    </location>
</feature>
<dbReference type="EMBL" id="FOME01000022">
    <property type="protein sequence ID" value="SFF21672.1"/>
    <property type="molecule type" value="Genomic_DNA"/>
</dbReference>
<dbReference type="PROSITE" id="PS00211">
    <property type="entry name" value="ABC_TRANSPORTER_1"/>
    <property type="match status" value="1"/>
</dbReference>
<dbReference type="InterPro" id="IPR050388">
    <property type="entry name" value="ABC_Ni/Peptide_Import"/>
</dbReference>